<evidence type="ECO:0000313" key="3">
    <source>
        <dbReference type="EMBL" id="OGX86797.1"/>
    </source>
</evidence>
<dbReference type="PANTHER" id="PTHR35869">
    <property type="entry name" value="OUTER-MEMBRANE LIPOPROTEIN CARRIER PROTEIN"/>
    <property type="match status" value="1"/>
</dbReference>
<protein>
    <submittedName>
        <fullName evidence="3">Cell envelope biogenesis protein LolA</fullName>
    </submittedName>
</protein>
<comment type="caution">
    <text evidence="3">The sequence shown here is derived from an EMBL/GenBank/DDBJ whole genome shotgun (WGS) entry which is preliminary data.</text>
</comment>
<evidence type="ECO:0000256" key="1">
    <source>
        <dbReference type="ARBA" id="ARBA00022729"/>
    </source>
</evidence>
<keyword evidence="4" id="KW-1185">Reference proteome</keyword>
<dbReference type="EMBL" id="MDZC01000046">
    <property type="protein sequence ID" value="OGX86797.1"/>
    <property type="molecule type" value="Genomic_DNA"/>
</dbReference>
<feature type="signal peptide" evidence="2">
    <location>
        <begin position="1"/>
        <end position="20"/>
    </location>
</feature>
<dbReference type="OrthoDB" id="9810685at2"/>
<keyword evidence="1 2" id="KW-0732">Signal</keyword>
<gene>
    <name evidence="3" type="ORF">BEN48_00010</name>
</gene>
<dbReference type="PANTHER" id="PTHR35869:SF1">
    <property type="entry name" value="OUTER-MEMBRANE LIPOPROTEIN CARRIER PROTEIN"/>
    <property type="match status" value="1"/>
</dbReference>
<dbReference type="InterPro" id="IPR029046">
    <property type="entry name" value="LolA/LolB/LppX"/>
</dbReference>
<reference evidence="3 4" key="1">
    <citation type="submission" date="2016-08" db="EMBL/GenBank/DDBJ databases">
        <title>Hymenobacter coccineus sp. nov., Hymenobacter lapidarius sp. nov. and Hymenobacter glacialis sp. nov., isolated from Antarctic soil.</title>
        <authorList>
            <person name="Sedlacek I."/>
            <person name="Kralova S."/>
            <person name="Kyrova K."/>
            <person name="Maslanova I."/>
            <person name="Stankova E."/>
            <person name="Vrbovska V."/>
            <person name="Nemec M."/>
            <person name="Bartak M."/>
            <person name="Svec P."/>
            <person name="Busse H.-J."/>
            <person name="Pantucek R."/>
        </authorList>
    </citation>
    <scope>NUCLEOTIDE SEQUENCE [LARGE SCALE GENOMIC DNA]</scope>
    <source>
        <strain evidence="3 4">CCM 8648</strain>
    </source>
</reference>
<sequence length="214" mass="24151">MKKSFSLLLLAASLALPAAAQQDPKAGKILDQMSAKYQALNAFQATFTQTLENPSAKVKQNINGDITVSGQKFRLKISGQEVINDGKTTWTYLKNENEVNISDSDPDSQDMSPSQIYTMYKKGYKYSYVQQVQEGGEAIDIIELSPENRQNDVFKVRLKVRKKDASVKSWQMFKKNGNQYTFLIRKFQPNPPVDASSFAFDKAKYKGVKVVDLR</sequence>
<dbReference type="Proteomes" id="UP000177791">
    <property type="component" value="Unassembled WGS sequence"/>
</dbReference>
<dbReference type="RefSeq" id="WP_070733348.1">
    <property type="nucleotide sequence ID" value="NZ_MDZC01000046.1"/>
</dbReference>
<dbReference type="CDD" id="cd16325">
    <property type="entry name" value="LolA"/>
    <property type="match status" value="1"/>
</dbReference>
<evidence type="ECO:0000256" key="2">
    <source>
        <dbReference type="SAM" id="SignalP"/>
    </source>
</evidence>
<dbReference type="SUPFAM" id="SSF89392">
    <property type="entry name" value="Prokaryotic lipoproteins and lipoprotein localization factors"/>
    <property type="match status" value="1"/>
</dbReference>
<dbReference type="Pfam" id="PF03548">
    <property type="entry name" value="LolA"/>
    <property type="match status" value="1"/>
</dbReference>
<evidence type="ECO:0000313" key="4">
    <source>
        <dbReference type="Proteomes" id="UP000177791"/>
    </source>
</evidence>
<organism evidence="3 4">
    <name type="scientific">Hymenobacter glacialis</name>
    <dbReference type="NCBI Taxonomy" id="1908236"/>
    <lineage>
        <taxon>Bacteria</taxon>
        <taxon>Pseudomonadati</taxon>
        <taxon>Bacteroidota</taxon>
        <taxon>Cytophagia</taxon>
        <taxon>Cytophagales</taxon>
        <taxon>Hymenobacteraceae</taxon>
        <taxon>Hymenobacter</taxon>
    </lineage>
</organism>
<name>A0A1G1T7E4_9BACT</name>
<dbReference type="AlphaFoldDB" id="A0A1G1T7E4"/>
<dbReference type="Gene3D" id="2.50.20.10">
    <property type="entry name" value="Lipoprotein localisation LolA/LolB/LppX"/>
    <property type="match status" value="1"/>
</dbReference>
<dbReference type="InterPro" id="IPR004564">
    <property type="entry name" value="OM_lipoprot_carrier_LolA-like"/>
</dbReference>
<accession>A0A1G1T7E4</accession>
<dbReference type="STRING" id="1908236.BEN48_00010"/>
<feature type="chain" id="PRO_5009579015" evidence="2">
    <location>
        <begin position="21"/>
        <end position="214"/>
    </location>
</feature>
<proteinExistence type="predicted"/>